<accession>A0A2K1KTY7</accession>
<keyword evidence="3" id="KW-1185">Reference proteome</keyword>
<evidence type="ECO:0000313" key="3">
    <source>
        <dbReference type="Proteomes" id="UP000006727"/>
    </source>
</evidence>
<protein>
    <submittedName>
        <fullName evidence="1 2">Uncharacterized protein</fullName>
    </submittedName>
</protein>
<dbReference type="EMBL" id="ABEU02000003">
    <property type="protein sequence ID" value="PNR57220.1"/>
    <property type="molecule type" value="Genomic_DNA"/>
</dbReference>
<gene>
    <name evidence="1" type="ORF">PHYPA_004213</name>
</gene>
<evidence type="ECO:0000313" key="1">
    <source>
        <dbReference type="EMBL" id="PNR57220.1"/>
    </source>
</evidence>
<dbReference type="PaxDb" id="3218-PP1S74_62V6.1"/>
<dbReference type="Gramene" id="Pp3c3_10160V3.1">
    <property type="protein sequence ID" value="Pp3c3_10160V3.1"/>
    <property type="gene ID" value="Pp3c3_10160"/>
</dbReference>
<dbReference type="Proteomes" id="UP000006727">
    <property type="component" value="Chromosome 3"/>
</dbReference>
<evidence type="ECO:0000313" key="2">
    <source>
        <dbReference type="EnsemblPlants" id="Pp3c3_10160V3.1"/>
    </source>
</evidence>
<name>A0A2K1KTY7_PHYPA</name>
<dbReference type="EnsemblPlants" id="Pp3c3_10160V3.1">
    <property type="protein sequence ID" value="Pp3c3_10160V3.1"/>
    <property type="gene ID" value="Pp3c3_10160"/>
</dbReference>
<organism evidence="1">
    <name type="scientific">Physcomitrium patens</name>
    <name type="common">Spreading-leaved earth moss</name>
    <name type="synonym">Physcomitrella patens</name>
    <dbReference type="NCBI Taxonomy" id="3218"/>
    <lineage>
        <taxon>Eukaryota</taxon>
        <taxon>Viridiplantae</taxon>
        <taxon>Streptophyta</taxon>
        <taxon>Embryophyta</taxon>
        <taxon>Bryophyta</taxon>
        <taxon>Bryophytina</taxon>
        <taxon>Bryopsida</taxon>
        <taxon>Funariidae</taxon>
        <taxon>Funariales</taxon>
        <taxon>Funariaceae</taxon>
        <taxon>Physcomitrium</taxon>
    </lineage>
</organism>
<reference evidence="2" key="3">
    <citation type="submission" date="2020-12" db="UniProtKB">
        <authorList>
            <consortium name="EnsemblPlants"/>
        </authorList>
    </citation>
    <scope>IDENTIFICATION</scope>
</reference>
<reference evidence="1 3" key="1">
    <citation type="journal article" date="2008" name="Science">
        <title>The Physcomitrella genome reveals evolutionary insights into the conquest of land by plants.</title>
        <authorList>
            <person name="Rensing S."/>
            <person name="Lang D."/>
            <person name="Zimmer A."/>
            <person name="Terry A."/>
            <person name="Salamov A."/>
            <person name="Shapiro H."/>
            <person name="Nishiyama T."/>
            <person name="Perroud P.-F."/>
            <person name="Lindquist E."/>
            <person name="Kamisugi Y."/>
            <person name="Tanahashi T."/>
            <person name="Sakakibara K."/>
            <person name="Fujita T."/>
            <person name="Oishi K."/>
            <person name="Shin-I T."/>
            <person name="Kuroki Y."/>
            <person name="Toyoda A."/>
            <person name="Suzuki Y."/>
            <person name="Hashimoto A."/>
            <person name="Yamaguchi K."/>
            <person name="Sugano A."/>
            <person name="Kohara Y."/>
            <person name="Fujiyama A."/>
            <person name="Anterola A."/>
            <person name="Aoki S."/>
            <person name="Ashton N."/>
            <person name="Barbazuk W.B."/>
            <person name="Barker E."/>
            <person name="Bennetzen J."/>
            <person name="Bezanilla M."/>
            <person name="Blankenship R."/>
            <person name="Cho S.H."/>
            <person name="Dutcher S."/>
            <person name="Estelle M."/>
            <person name="Fawcett J.A."/>
            <person name="Gundlach H."/>
            <person name="Hanada K."/>
            <person name="Heyl A."/>
            <person name="Hicks K.A."/>
            <person name="Hugh J."/>
            <person name="Lohr M."/>
            <person name="Mayer K."/>
            <person name="Melkozernov A."/>
            <person name="Murata T."/>
            <person name="Nelson D."/>
            <person name="Pils B."/>
            <person name="Prigge M."/>
            <person name="Reiss B."/>
            <person name="Renner T."/>
            <person name="Rombauts S."/>
            <person name="Rushton P."/>
            <person name="Sanderfoot A."/>
            <person name="Schween G."/>
            <person name="Shiu S.-H."/>
            <person name="Stueber K."/>
            <person name="Theodoulou F.L."/>
            <person name="Tu H."/>
            <person name="Van de Peer Y."/>
            <person name="Verrier P.J."/>
            <person name="Waters E."/>
            <person name="Wood A."/>
            <person name="Yang L."/>
            <person name="Cove D."/>
            <person name="Cuming A."/>
            <person name="Hasebe M."/>
            <person name="Lucas S."/>
            <person name="Mishler D.B."/>
            <person name="Reski R."/>
            <person name="Grigoriev I."/>
            <person name="Quatrano R.S."/>
            <person name="Boore J.L."/>
        </authorList>
    </citation>
    <scope>NUCLEOTIDE SEQUENCE [LARGE SCALE GENOMIC DNA]</scope>
    <source>
        <strain evidence="2 3">cv. Gransden 2004</strain>
    </source>
</reference>
<dbReference type="InParanoid" id="A0A2K1KTY7"/>
<proteinExistence type="predicted"/>
<reference evidence="1 3" key="2">
    <citation type="journal article" date="2018" name="Plant J.">
        <title>The Physcomitrella patens chromosome-scale assembly reveals moss genome structure and evolution.</title>
        <authorList>
            <person name="Lang D."/>
            <person name="Ullrich K.K."/>
            <person name="Murat F."/>
            <person name="Fuchs J."/>
            <person name="Jenkins J."/>
            <person name="Haas F.B."/>
            <person name="Piednoel M."/>
            <person name="Gundlach H."/>
            <person name="Van Bel M."/>
            <person name="Meyberg R."/>
            <person name="Vives C."/>
            <person name="Morata J."/>
            <person name="Symeonidi A."/>
            <person name="Hiss M."/>
            <person name="Muchero W."/>
            <person name="Kamisugi Y."/>
            <person name="Saleh O."/>
            <person name="Blanc G."/>
            <person name="Decker E.L."/>
            <person name="van Gessel N."/>
            <person name="Grimwood J."/>
            <person name="Hayes R.D."/>
            <person name="Graham S.W."/>
            <person name="Gunter L.E."/>
            <person name="McDaniel S.F."/>
            <person name="Hoernstein S.N.W."/>
            <person name="Larsson A."/>
            <person name="Li F.W."/>
            <person name="Perroud P.F."/>
            <person name="Phillips J."/>
            <person name="Ranjan P."/>
            <person name="Rokshar D.S."/>
            <person name="Rothfels C.J."/>
            <person name="Schneider L."/>
            <person name="Shu S."/>
            <person name="Stevenson D.W."/>
            <person name="Thummler F."/>
            <person name="Tillich M."/>
            <person name="Villarreal Aguilar J.C."/>
            <person name="Widiez T."/>
            <person name="Wong G.K."/>
            <person name="Wymore A."/>
            <person name="Zhang Y."/>
            <person name="Zimmer A.D."/>
            <person name="Quatrano R.S."/>
            <person name="Mayer K.F.X."/>
            <person name="Goodstein D."/>
            <person name="Casacuberta J.M."/>
            <person name="Vandepoele K."/>
            <person name="Reski R."/>
            <person name="Cuming A.C."/>
            <person name="Tuskan G.A."/>
            <person name="Maumus F."/>
            <person name="Salse J."/>
            <person name="Schmutz J."/>
            <person name="Rensing S.A."/>
        </authorList>
    </citation>
    <scope>NUCLEOTIDE SEQUENCE [LARGE SCALE GENOMIC DNA]</scope>
    <source>
        <strain evidence="2 3">cv. Gransden 2004</strain>
    </source>
</reference>
<sequence length="118" mass="13971">MVLTGGVLRMVWTSGGKGEYFRFSERDSHSLEASFVQIDLMRRRCIPVYCRGEDPLVLRGHWYLRNCRHDWLPFQEVIAEQLENAYREKILDFGLHLYEPQSLDVLRATPCRHTQIMD</sequence>
<dbReference type="AlphaFoldDB" id="A0A2K1KTY7"/>
<dbReference type="STRING" id="3218.A0A2K1KTY7"/>